<dbReference type="EMBL" id="PGCI01000785">
    <property type="protein sequence ID" value="PLW15913.1"/>
    <property type="molecule type" value="Genomic_DNA"/>
</dbReference>
<dbReference type="Proteomes" id="UP000235388">
    <property type="component" value="Unassembled WGS sequence"/>
</dbReference>
<protein>
    <submittedName>
        <fullName evidence="3">Uncharacterized protein</fullName>
    </submittedName>
</protein>
<evidence type="ECO:0000313" key="4">
    <source>
        <dbReference type="EMBL" id="PLW54517.1"/>
    </source>
</evidence>
<dbReference type="Proteomes" id="UP000235392">
    <property type="component" value="Unassembled WGS sequence"/>
</dbReference>
<evidence type="ECO:0000313" key="5">
    <source>
        <dbReference type="Proteomes" id="UP000235388"/>
    </source>
</evidence>
<dbReference type="EMBL" id="PGCJ01000045">
    <property type="protein sequence ID" value="PLW54517.1"/>
    <property type="molecule type" value="Genomic_DNA"/>
</dbReference>
<evidence type="ECO:0000313" key="3">
    <source>
        <dbReference type="EMBL" id="PLW50272.1"/>
    </source>
</evidence>
<name>A0A2N5VJW2_9BASI</name>
<evidence type="ECO:0000313" key="2">
    <source>
        <dbReference type="EMBL" id="PLW15913.1"/>
    </source>
</evidence>
<dbReference type="AlphaFoldDB" id="A0A2N5VJW2"/>
<feature type="compositionally biased region" description="Polar residues" evidence="1">
    <location>
        <begin position="99"/>
        <end position="117"/>
    </location>
</feature>
<sequence>MSQYVKVVWPLVLPRESLPQISAQTRVSEKQNVHTPTQPRQQRVGPTNQTKSRFLTNTGKQLPQTLTAHSQNSPATPIDPNHQTSTHKPQKEDVEPDQTDQQSSRFPSNRENSRGPQ</sequence>
<dbReference type="EMBL" id="PGCI01000011">
    <property type="protein sequence ID" value="PLW50272.1"/>
    <property type="molecule type" value="Genomic_DNA"/>
</dbReference>
<organism evidence="3 6">
    <name type="scientific">Puccinia coronata f. sp. avenae</name>
    <dbReference type="NCBI Taxonomy" id="200324"/>
    <lineage>
        <taxon>Eukaryota</taxon>
        <taxon>Fungi</taxon>
        <taxon>Dikarya</taxon>
        <taxon>Basidiomycota</taxon>
        <taxon>Pucciniomycotina</taxon>
        <taxon>Pucciniomycetes</taxon>
        <taxon>Pucciniales</taxon>
        <taxon>Pucciniaceae</taxon>
        <taxon>Puccinia</taxon>
    </lineage>
</organism>
<evidence type="ECO:0000256" key="1">
    <source>
        <dbReference type="SAM" id="MobiDB-lite"/>
    </source>
</evidence>
<reference evidence="5 6" key="1">
    <citation type="submission" date="2017-11" db="EMBL/GenBank/DDBJ databases">
        <title>De novo assembly and phasing of dikaryotic genomes from two isolates of Puccinia coronata f. sp. avenae, the causal agent of oat crown rust.</title>
        <authorList>
            <person name="Miller M.E."/>
            <person name="Zhang Y."/>
            <person name="Omidvar V."/>
            <person name="Sperschneider J."/>
            <person name="Schwessinger B."/>
            <person name="Raley C."/>
            <person name="Palmer J.M."/>
            <person name="Garnica D."/>
            <person name="Upadhyaya N."/>
            <person name="Rathjen J."/>
            <person name="Taylor J.M."/>
            <person name="Park R.F."/>
            <person name="Dodds P.N."/>
            <person name="Hirsch C.D."/>
            <person name="Kianian S.F."/>
            <person name="Figueroa M."/>
        </authorList>
    </citation>
    <scope>NUCLEOTIDE SEQUENCE [LARGE SCALE GENOMIC DNA]</scope>
    <source>
        <strain evidence="4">12NC29</strain>
        <strain evidence="3">12SD80</strain>
    </source>
</reference>
<comment type="caution">
    <text evidence="3">The sequence shown here is derived from an EMBL/GenBank/DDBJ whole genome shotgun (WGS) entry which is preliminary data.</text>
</comment>
<proteinExistence type="predicted"/>
<keyword evidence="5" id="KW-1185">Reference proteome</keyword>
<gene>
    <name evidence="4" type="ORF">PCANC_05591</name>
    <name evidence="3" type="ORF">PCASD_01705</name>
    <name evidence="2" type="ORF">PCASD_19872</name>
</gene>
<evidence type="ECO:0000313" key="6">
    <source>
        <dbReference type="Proteomes" id="UP000235392"/>
    </source>
</evidence>
<accession>A0A2N5VJW2</accession>
<feature type="compositionally biased region" description="Polar residues" evidence="1">
    <location>
        <begin position="33"/>
        <end position="87"/>
    </location>
</feature>
<feature type="region of interest" description="Disordered" evidence="1">
    <location>
        <begin position="15"/>
        <end position="117"/>
    </location>
</feature>